<gene>
    <name evidence="2" type="ORF">F5Z01DRAFT_456660</name>
</gene>
<protein>
    <recommendedName>
        <fullName evidence="4">Major facilitator superfamily (MFS) profile domain-containing protein</fullName>
    </recommendedName>
</protein>
<comment type="caution">
    <text evidence="2">The sequence shown here is derived from an EMBL/GenBank/DDBJ whole genome shotgun (WGS) entry which is preliminary data.</text>
</comment>
<dbReference type="OrthoDB" id="6612291at2759"/>
<proteinExistence type="predicted"/>
<sequence length="102" mass="11175">MHAAADEQAMAKDDVSARPQRLSARARLGHFNKMLVFIMLYLACCALNYGYDVGTFSGVQAMQSFQREFGAYNPDTGLWALPGWLSSVMTATPFFGKAIVCA</sequence>
<keyword evidence="3" id="KW-1185">Reference proteome</keyword>
<dbReference type="GeneID" id="70290778"/>
<accession>A0A9P8CTW2</accession>
<evidence type="ECO:0000256" key="1">
    <source>
        <dbReference type="SAM" id="Phobius"/>
    </source>
</evidence>
<feature type="transmembrane region" description="Helical" evidence="1">
    <location>
        <begin position="31"/>
        <end position="51"/>
    </location>
</feature>
<keyword evidence="1" id="KW-0472">Membrane</keyword>
<dbReference type="AlphaFoldDB" id="A0A9P8CTW2"/>
<name>A0A9P8CTW2_9HYPO</name>
<reference evidence="2" key="1">
    <citation type="journal article" date="2021" name="IMA Fungus">
        <title>Genomic characterization of three marine fungi, including Emericellopsis atlantica sp. nov. with signatures of a generalist lifestyle and marine biomass degradation.</title>
        <authorList>
            <person name="Hagestad O.C."/>
            <person name="Hou L."/>
            <person name="Andersen J.H."/>
            <person name="Hansen E.H."/>
            <person name="Altermark B."/>
            <person name="Li C."/>
            <person name="Kuhnert E."/>
            <person name="Cox R.J."/>
            <person name="Crous P.W."/>
            <person name="Spatafora J.W."/>
            <person name="Lail K."/>
            <person name="Amirebrahimi M."/>
            <person name="Lipzen A."/>
            <person name="Pangilinan J."/>
            <person name="Andreopoulos W."/>
            <person name="Hayes R.D."/>
            <person name="Ng V."/>
            <person name="Grigoriev I.V."/>
            <person name="Jackson S.A."/>
            <person name="Sutton T.D.S."/>
            <person name="Dobson A.D.W."/>
            <person name="Rama T."/>
        </authorList>
    </citation>
    <scope>NUCLEOTIDE SEQUENCE</scope>
    <source>
        <strain evidence="2">TS7</strain>
    </source>
</reference>
<dbReference type="EMBL" id="MU251246">
    <property type="protein sequence ID" value="KAG9257176.1"/>
    <property type="molecule type" value="Genomic_DNA"/>
</dbReference>
<organism evidence="2 3">
    <name type="scientific">Emericellopsis atlantica</name>
    <dbReference type="NCBI Taxonomy" id="2614577"/>
    <lineage>
        <taxon>Eukaryota</taxon>
        <taxon>Fungi</taxon>
        <taxon>Dikarya</taxon>
        <taxon>Ascomycota</taxon>
        <taxon>Pezizomycotina</taxon>
        <taxon>Sordariomycetes</taxon>
        <taxon>Hypocreomycetidae</taxon>
        <taxon>Hypocreales</taxon>
        <taxon>Bionectriaceae</taxon>
        <taxon>Emericellopsis</taxon>
    </lineage>
</organism>
<dbReference type="Proteomes" id="UP000887229">
    <property type="component" value="Unassembled WGS sequence"/>
</dbReference>
<dbReference type="RefSeq" id="XP_046121100.1">
    <property type="nucleotide sequence ID" value="XM_046259875.1"/>
</dbReference>
<keyword evidence="1" id="KW-0812">Transmembrane</keyword>
<evidence type="ECO:0008006" key="4">
    <source>
        <dbReference type="Google" id="ProtNLM"/>
    </source>
</evidence>
<evidence type="ECO:0000313" key="3">
    <source>
        <dbReference type="Proteomes" id="UP000887229"/>
    </source>
</evidence>
<keyword evidence="1" id="KW-1133">Transmembrane helix</keyword>
<evidence type="ECO:0000313" key="2">
    <source>
        <dbReference type="EMBL" id="KAG9257176.1"/>
    </source>
</evidence>